<dbReference type="RefSeq" id="WP_144950045.1">
    <property type="nucleotide sequence ID" value="NZ_VMQU01000020.1"/>
</dbReference>
<dbReference type="EMBL" id="VMQU01000020">
    <property type="protein sequence ID" value="TVS90998.1"/>
    <property type="molecule type" value="Genomic_DNA"/>
</dbReference>
<comment type="caution">
    <text evidence="1">The sequence shown here is derived from an EMBL/GenBank/DDBJ whole genome shotgun (WGS) entry which is preliminary data.</text>
</comment>
<proteinExistence type="predicted"/>
<name>A0A557XXY7_9MYCO</name>
<protein>
    <submittedName>
        <fullName evidence="1">Uncharacterized protein</fullName>
    </submittedName>
</protein>
<keyword evidence="2" id="KW-1185">Reference proteome</keyword>
<reference evidence="1 2" key="1">
    <citation type="submission" date="2019-07" db="EMBL/GenBank/DDBJ databases">
        <title>New Mycobacterium species.</title>
        <authorList>
            <person name="Tortoli E."/>
            <person name="Ghielmetti G."/>
            <person name="Friedel U."/>
            <person name="Trovato A."/>
        </authorList>
    </citation>
    <scope>NUCLEOTIDE SEQUENCE [LARGE SCALE GENOMIC DNA]</scope>
    <source>
        <strain evidence="1 2">16-83</strain>
    </source>
</reference>
<dbReference type="Proteomes" id="UP000320513">
    <property type="component" value="Unassembled WGS sequence"/>
</dbReference>
<organism evidence="1 2">
    <name type="scientific">Mycobacterium helveticum</name>
    <dbReference type="NCBI Taxonomy" id="2592811"/>
    <lineage>
        <taxon>Bacteria</taxon>
        <taxon>Bacillati</taxon>
        <taxon>Actinomycetota</taxon>
        <taxon>Actinomycetes</taxon>
        <taxon>Mycobacteriales</taxon>
        <taxon>Mycobacteriaceae</taxon>
        <taxon>Mycobacterium</taxon>
    </lineage>
</organism>
<evidence type="ECO:0000313" key="1">
    <source>
        <dbReference type="EMBL" id="TVS90998.1"/>
    </source>
</evidence>
<gene>
    <name evidence="1" type="ORF">FPZ47_07080</name>
</gene>
<evidence type="ECO:0000313" key="2">
    <source>
        <dbReference type="Proteomes" id="UP000320513"/>
    </source>
</evidence>
<dbReference type="AlphaFoldDB" id="A0A557XXY7"/>
<accession>A0A557XXY7</accession>
<sequence>MSGWGEAPLVLIQCVDQGFGRFYTAKLCLNGNHWAQRQAAKAGIGFTAPDNGFSAVDDVDPAPHPRLLQALLTFGCQTNGFTNRDLRALTTALRGLDPGAITTGQITYDLRRLKLPRTDHPHHGLHTAHFLTCVHDRLLPTGVAQLADLTQNAGCAGTSQATPSPGLRPESVALRAVSARREYAGGSGRRLMRWPTISAFAMETC</sequence>